<evidence type="ECO:0000313" key="1">
    <source>
        <dbReference type="EMBL" id="OGM24680.1"/>
    </source>
</evidence>
<organism evidence="1 2">
    <name type="scientific">Candidatus Woesebacteria bacterium RIFCSPHIGHO2_01_FULL_39_28</name>
    <dbReference type="NCBI Taxonomy" id="1802496"/>
    <lineage>
        <taxon>Bacteria</taxon>
        <taxon>Candidatus Woeseibacteriota</taxon>
    </lineage>
</organism>
<gene>
    <name evidence="1" type="ORF">A2627_02680</name>
</gene>
<protein>
    <submittedName>
        <fullName evidence="1">Uncharacterized protein</fullName>
    </submittedName>
</protein>
<dbReference type="EMBL" id="MGGI01000026">
    <property type="protein sequence ID" value="OGM24680.1"/>
    <property type="molecule type" value="Genomic_DNA"/>
</dbReference>
<dbReference type="AlphaFoldDB" id="A0A1F7YBY1"/>
<accession>A0A1F7YBY1</accession>
<proteinExistence type="predicted"/>
<name>A0A1F7YBY1_9BACT</name>
<sequence length="135" mass="15522">MKKNPVDRLRKHILAETGKAREEADRRVDNGDEISVGCIDEKSVNSLEMEWRPPGGWAFVFMEGYADEYVSRRKGKKITAVAHEKCAYLYFVHGAQTLERQREILRSIEDKTKELREKYGSEIEFIVDSDGSAPI</sequence>
<comment type="caution">
    <text evidence="1">The sequence shown here is derived from an EMBL/GenBank/DDBJ whole genome shotgun (WGS) entry which is preliminary data.</text>
</comment>
<reference evidence="1 2" key="1">
    <citation type="journal article" date="2016" name="Nat. Commun.">
        <title>Thousands of microbial genomes shed light on interconnected biogeochemical processes in an aquifer system.</title>
        <authorList>
            <person name="Anantharaman K."/>
            <person name="Brown C.T."/>
            <person name="Hug L.A."/>
            <person name="Sharon I."/>
            <person name="Castelle C.J."/>
            <person name="Probst A.J."/>
            <person name="Thomas B.C."/>
            <person name="Singh A."/>
            <person name="Wilkins M.J."/>
            <person name="Karaoz U."/>
            <person name="Brodie E.L."/>
            <person name="Williams K.H."/>
            <person name="Hubbard S.S."/>
            <person name="Banfield J.F."/>
        </authorList>
    </citation>
    <scope>NUCLEOTIDE SEQUENCE [LARGE SCALE GENOMIC DNA]</scope>
</reference>
<dbReference type="Proteomes" id="UP000178851">
    <property type="component" value="Unassembled WGS sequence"/>
</dbReference>
<evidence type="ECO:0000313" key="2">
    <source>
        <dbReference type="Proteomes" id="UP000178851"/>
    </source>
</evidence>